<evidence type="ECO:0000313" key="1">
    <source>
        <dbReference type="EnsemblPlants" id="ORGLA08G0089300.1"/>
    </source>
</evidence>
<sequence length="42" mass="4734">MNLDWDSTVEMVDIRVASTVPTDIRLPSTCEEHTSTTAILVW</sequence>
<name>I1QHJ2_ORYGL</name>
<reference evidence="1" key="1">
    <citation type="submission" date="2015-06" db="UniProtKB">
        <authorList>
            <consortium name="EnsemblPlants"/>
        </authorList>
    </citation>
    <scope>IDENTIFICATION</scope>
</reference>
<dbReference type="EnsemblPlants" id="ORGLA08G0089300.1">
    <property type="protein sequence ID" value="ORGLA08G0089300.1"/>
    <property type="gene ID" value="ORGLA08G0089300"/>
</dbReference>
<keyword evidence="2" id="KW-1185">Reference proteome</keyword>
<organism evidence="1 2">
    <name type="scientific">Oryza glaberrima</name>
    <name type="common">African rice</name>
    <dbReference type="NCBI Taxonomy" id="4538"/>
    <lineage>
        <taxon>Eukaryota</taxon>
        <taxon>Viridiplantae</taxon>
        <taxon>Streptophyta</taxon>
        <taxon>Embryophyta</taxon>
        <taxon>Tracheophyta</taxon>
        <taxon>Spermatophyta</taxon>
        <taxon>Magnoliopsida</taxon>
        <taxon>Liliopsida</taxon>
        <taxon>Poales</taxon>
        <taxon>Poaceae</taxon>
        <taxon>BOP clade</taxon>
        <taxon>Oryzoideae</taxon>
        <taxon>Oryzeae</taxon>
        <taxon>Oryzinae</taxon>
        <taxon>Oryza</taxon>
    </lineage>
</organism>
<dbReference type="Proteomes" id="UP000007306">
    <property type="component" value="Chromosome 8"/>
</dbReference>
<reference evidence="1 2" key="2">
    <citation type="submission" date="2018-04" db="EMBL/GenBank/DDBJ databases">
        <title>OglaRS2 (Oryza glaberrima Reference Sequence Version 2).</title>
        <authorList>
            <person name="Zhang J."/>
            <person name="Kudrna D."/>
            <person name="Lee S."/>
            <person name="Talag J."/>
            <person name="Rajasekar S."/>
            <person name="Wing R.A."/>
        </authorList>
    </citation>
    <scope>NUCLEOTIDE SEQUENCE [LARGE SCALE GENOMIC DNA]</scope>
    <source>
        <strain evidence="1 2">cv. IRGC 96717</strain>
    </source>
</reference>
<protein>
    <submittedName>
        <fullName evidence="1">Uncharacterized protein</fullName>
    </submittedName>
</protein>
<dbReference type="HOGENOM" id="CLU_3263387_0_0_1"/>
<evidence type="ECO:0000313" key="2">
    <source>
        <dbReference type="Proteomes" id="UP000007306"/>
    </source>
</evidence>
<dbReference type="AlphaFoldDB" id="I1QHJ2"/>
<proteinExistence type="predicted"/>
<accession>I1QHJ2</accession>
<dbReference type="Gramene" id="ORGLA08G0089300.1">
    <property type="protein sequence ID" value="ORGLA08G0089300.1"/>
    <property type="gene ID" value="ORGLA08G0089300"/>
</dbReference>